<dbReference type="GO" id="GO:1990077">
    <property type="term" value="C:primosome complex"/>
    <property type="evidence" value="ECO:0007669"/>
    <property type="project" value="UniProtKB-UniRule"/>
</dbReference>
<evidence type="ECO:0000256" key="13">
    <source>
        <dbReference type="NCBIfam" id="TIGR00665"/>
    </source>
</evidence>
<accession>A0A919E9J9</accession>
<dbReference type="NCBIfam" id="TIGR00665">
    <property type="entry name" value="DnaB"/>
    <property type="match status" value="1"/>
</dbReference>
<evidence type="ECO:0000256" key="3">
    <source>
        <dbReference type="ARBA" id="ARBA00022515"/>
    </source>
</evidence>
<dbReference type="NCBIfam" id="NF006606">
    <property type="entry name" value="PRK09165.1"/>
    <property type="match status" value="1"/>
</dbReference>
<evidence type="ECO:0000256" key="10">
    <source>
        <dbReference type="ARBA" id="ARBA00023235"/>
    </source>
</evidence>
<dbReference type="GO" id="GO:0005524">
    <property type="term" value="F:ATP binding"/>
    <property type="evidence" value="ECO:0007669"/>
    <property type="project" value="UniProtKB-UniRule"/>
</dbReference>
<evidence type="ECO:0000256" key="6">
    <source>
        <dbReference type="ARBA" id="ARBA00022801"/>
    </source>
</evidence>
<dbReference type="RefSeq" id="WP_191253147.1">
    <property type="nucleotide sequence ID" value="NZ_BNCI01000002.1"/>
</dbReference>
<evidence type="ECO:0000256" key="7">
    <source>
        <dbReference type="ARBA" id="ARBA00022806"/>
    </source>
</evidence>
<protein>
    <recommendedName>
        <fullName evidence="13 14">Replicative DNA helicase</fullName>
        <ecNumber evidence="13 14">5.6.2.3</ecNumber>
    </recommendedName>
</protein>
<dbReference type="GO" id="GO:0016787">
    <property type="term" value="F:hydrolase activity"/>
    <property type="evidence" value="ECO:0007669"/>
    <property type="project" value="UniProtKB-KW"/>
</dbReference>
<evidence type="ECO:0000256" key="8">
    <source>
        <dbReference type="ARBA" id="ARBA00022840"/>
    </source>
</evidence>
<sequence length="513" mass="56915">MNGTKPQPANDIEDRGTGSNTLSYRQPPHNLEAEQALLGAILVNNEAAQKVQGFLEPEHFYEPVHGKIYHSVLKLLDKNQIADPVKLKPFFDHDEALSDVGGAQYLVRLAASAATIINAEDYGRTIYDLALRRALIQIGETMVNDAYDAEVDAEAADQISEAEKQLFDLAEMGQAESGAQSFSKALRTAVENIENAYRDPDSLAGVTTGLTRLNEKIGGLHNSDLVILAGRPAMGKTALAANIAFNAAKRYADDRDAGLEVERSKGAVVCFFSLEMSADQLAARILSDRANLHYNGPDSIQSHHMRQGKLTQEQFEAIARAAMELEDTPLFIDDTPALTIAGLRTRSRRLKRQHNLGLIVVDYLQLLRGSSKGGSENRVQEISEITRGLKGLAKELHVPVLALSQLSRTVEQRENKRPMLSDLRESGSIEQDADMVMFVFREEYYKEKEQPSEADLEKHSKWQAELESLYGKAEVIIGKQRHGPVGTVHLAFEKDVTRFSDLVEDDHLPERFE</sequence>
<dbReference type="FunFam" id="1.10.860.10:FF:000001">
    <property type="entry name" value="Replicative DNA helicase"/>
    <property type="match status" value="1"/>
</dbReference>
<keyword evidence="9 14" id="KW-0238">DNA-binding</keyword>
<evidence type="ECO:0000256" key="15">
    <source>
        <dbReference type="SAM" id="MobiDB-lite"/>
    </source>
</evidence>
<keyword evidence="5 14" id="KW-0547">Nucleotide-binding</keyword>
<dbReference type="PROSITE" id="PS51199">
    <property type="entry name" value="SF4_HELICASE"/>
    <property type="match status" value="1"/>
</dbReference>
<evidence type="ECO:0000259" key="16">
    <source>
        <dbReference type="PROSITE" id="PS51199"/>
    </source>
</evidence>
<evidence type="ECO:0000256" key="1">
    <source>
        <dbReference type="ARBA" id="ARBA00008428"/>
    </source>
</evidence>
<dbReference type="GO" id="GO:0005829">
    <property type="term" value="C:cytosol"/>
    <property type="evidence" value="ECO:0007669"/>
    <property type="project" value="TreeGrafter"/>
</dbReference>
<dbReference type="InterPro" id="IPR036185">
    <property type="entry name" value="DNA_heli_DnaB-like_N_sf"/>
</dbReference>
<gene>
    <name evidence="17" type="primary">alr</name>
    <name evidence="17" type="ORF">GCM10017044_23280</name>
</gene>
<keyword evidence="6 14" id="KW-0378">Hydrolase</keyword>
<dbReference type="PANTHER" id="PTHR30153:SF2">
    <property type="entry name" value="REPLICATIVE DNA HELICASE"/>
    <property type="match status" value="1"/>
</dbReference>
<reference evidence="17" key="2">
    <citation type="submission" date="2020-09" db="EMBL/GenBank/DDBJ databases">
        <authorList>
            <person name="Sun Q."/>
            <person name="Kim S."/>
        </authorList>
    </citation>
    <scope>NUCLEOTIDE SEQUENCE</scope>
    <source>
        <strain evidence="17">KCTC 42590</strain>
    </source>
</reference>
<evidence type="ECO:0000313" key="17">
    <source>
        <dbReference type="EMBL" id="GHF27545.1"/>
    </source>
</evidence>
<evidence type="ECO:0000256" key="11">
    <source>
        <dbReference type="ARBA" id="ARBA00044932"/>
    </source>
</evidence>
<evidence type="ECO:0000313" key="18">
    <source>
        <dbReference type="Proteomes" id="UP000630923"/>
    </source>
</evidence>
<dbReference type="CDD" id="cd00984">
    <property type="entry name" value="DnaB_C"/>
    <property type="match status" value="1"/>
</dbReference>
<dbReference type="InterPro" id="IPR016136">
    <property type="entry name" value="DNA_helicase_N/primase_C"/>
</dbReference>
<feature type="domain" description="SF4 helicase" evidence="16">
    <location>
        <begin position="199"/>
        <end position="506"/>
    </location>
</feature>
<dbReference type="EMBL" id="BNCI01000002">
    <property type="protein sequence ID" value="GHF27545.1"/>
    <property type="molecule type" value="Genomic_DNA"/>
</dbReference>
<keyword evidence="4 14" id="KW-0235">DNA replication</keyword>
<evidence type="ECO:0000256" key="5">
    <source>
        <dbReference type="ARBA" id="ARBA00022741"/>
    </source>
</evidence>
<evidence type="ECO:0000256" key="2">
    <source>
        <dbReference type="ARBA" id="ARBA00011643"/>
    </source>
</evidence>
<dbReference type="PANTHER" id="PTHR30153">
    <property type="entry name" value="REPLICATIVE DNA HELICASE DNAB"/>
    <property type="match status" value="1"/>
</dbReference>
<dbReference type="GO" id="GO:0043139">
    <property type="term" value="F:5'-3' DNA helicase activity"/>
    <property type="evidence" value="ECO:0007669"/>
    <property type="project" value="UniProtKB-EC"/>
</dbReference>
<dbReference type="Gene3D" id="1.10.860.10">
    <property type="entry name" value="DNAb Helicase, Chain A"/>
    <property type="match status" value="1"/>
</dbReference>
<reference evidence="17" key="1">
    <citation type="journal article" date="2014" name="Int. J. Syst. Evol. Microbiol.">
        <title>Complete genome sequence of Corynebacterium casei LMG S-19264T (=DSM 44701T), isolated from a smear-ripened cheese.</title>
        <authorList>
            <consortium name="US DOE Joint Genome Institute (JGI-PGF)"/>
            <person name="Walter F."/>
            <person name="Albersmeier A."/>
            <person name="Kalinowski J."/>
            <person name="Ruckert C."/>
        </authorList>
    </citation>
    <scope>NUCLEOTIDE SEQUENCE</scope>
    <source>
        <strain evidence="17">KCTC 42590</strain>
    </source>
</reference>
<feature type="region of interest" description="Disordered" evidence="15">
    <location>
        <begin position="1"/>
        <end position="26"/>
    </location>
</feature>
<dbReference type="Pfam" id="PF00772">
    <property type="entry name" value="DnaB"/>
    <property type="match status" value="1"/>
</dbReference>
<evidence type="ECO:0000256" key="4">
    <source>
        <dbReference type="ARBA" id="ARBA00022705"/>
    </source>
</evidence>
<dbReference type="Gene3D" id="3.40.50.300">
    <property type="entry name" value="P-loop containing nucleotide triphosphate hydrolases"/>
    <property type="match status" value="1"/>
</dbReference>
<dbReference type="Pfam" id="PF03796">
    <property type="entry name" value="DnaB_C"/>
    <property type="match status" value="1"/>
</dbReference>
<dbReference type="Proteomes" id="UP000630923">
    <property type="component" value="Unassembled WGS sequence"/>
</dbReference>
<evidence type="ECO:0000256" key="12">
    <source>
        <dbReference type="ARBA" id="ARBA00048954"/>
    </source>
</evidence>
<comment type="function">
    <text evidence="11 14">The main replicative DNA helicase, it participates in initiation and elongation during chromosome replication. Travels ahead of the DNA replisome, separating dsDNA into templates for DNA synthesis. A processive ATP-dependent 5'-3' DNA helicase it has DNA-dependent ATPase activity.</text>
</comment>
<organism evidence="17 18">
    <name type="scientific">Kordiimonas sediminis</name>
    <dbReference type="NCBI Taxonomy" id="1735581"/>
    <lineage>
        <taxon>Bacteria</taxon>
        <taxon>Pseudomonadati</taxon>
        <taxon>Pseudomonadota</taxon>
        <taxon>Alphaproteobacteria</taxon>
        <taxon>Kordiimonadales</taxon>
        <taxon>Kordiimonadaceae</taxon>
        <taxon>Kordiimonas</taxon>
    </lineage>
</organism>
<comment type="catalytic activity">
    <reaction evidence="12 14">
        <text>ATP + H2O = ADP + phosphate + H(+)</text>
        <dbReference type="Rhea" id="RHEA:13065"/>
        <dbReference type="ChEBI" id="CHEBI:15377"/>
        <dbReference type="ChEBI" id="CHEBI:15378"/>
        <dbReference type="ChEBI" id="CHEBI:30616"/>
        <dbReference type="ChEBI" id="CHEBI:43474"/>
        <dbReference type="ChEBI" id="CHEBI:456216"/>
        <dbReference type="EC" id="5.6.2.3"/>
    </reaction>
</comment>
<dbReference type="SUPFAM" id="SSF48024">
    <property type="entry name" value="N-terminal domain of DnaB helicase"/>
    <property type="match status" value="1"/>
</dbReference>
<dbReference type="InterPro" id="IPR007694">
    <property type="entry name" value="DNA_helicase_DnaB-like_C"/>
</dbReference>
<comment type="similarity">
    <text evidence="1 14">Belongs to the helicase family. DnaB subfamily.</text>
</comment>
<dbReference type="InterPro" id="IPR027417">
    <property type="entry name" value="P-loop_NTPase"/>
</dbReference>
<keyword evidence="3 14" id="KW-0639">Primosome</keyword>
<dbReference type="SUPFAM" id="SSF52540">
    <property type="entry name" value="P-loop containing nucleoside triphosphate hydrolases"/>
    <property type="match status" value="1"/>
</dbReference>
<dbReference type="AlphaFoldDB" id="A0A919E9J9"/>
<name>A0A919E9J9_9PROT</name>
<comment type="caution">
    <text evidence="17">The sequence shown here is derived from an EMBL/GenBank/DDBJ whole genome shotgun (WGS) entry which is preliminary data.</text>
</comment>
<keyword evidence="18" id="KW-1185">Reference proteome</keyword>
<dbReference type="InterPro" id="IPR007693">
    <property type="entry name" value="DNA_helicase_DnaB-like_N"/>
</dbReference>
<keyword evidence="8 14" id="KW-0067">ATP-binding</keyword>
<comment type="subunit">
    <text evidence="2">Homohexamer.</text>
</comment>
<evidence type="ECO:0000256" key="9">
    <source>
        <dbReference type="ARBA" id="ARBA00023125"/>
    </source>
</evidence>
<evidence type="ECO:0000256" key="14">
    <source>
        <dbReference type="RuleBase" id="RU362085"/>
    </source>
</evidence>
<dbReference type="InterPro" id="IPR007692">
    <property type="entry name" value="DNA_helicase_DnaB"/>
</dbReference>
<dbReference type="GO" id="GO:0006269">
    <property type="term" value="P:DNA replication, synthesis of primer"/>
    <property type="evidence" value="ECO:0007669"/>
    <property type="project" value="UniProtKB-UniRule"/>
</dbReference>
<keyword evidence="7 14" id="KW-0347">Helicase</keyword>
<keyword evidence="10" id="KW-0413">Isomerase</keyword>
<dbReference type="GO" id="GO:0003677">
    <property type="term" value="F:DNA binding"/>
    <property type="evidence" value="ECO:0007669"/>
    <property type="project" value="UniProtKB-UniRule"/>
</dbReference>
<proteinExistence type="inferred from homology"/>
<dbReference type="EC" id="5.6.2.3" evidence="13 14"/>